<accession>A0A844Z7F5</accession>
<name>A0A844Z7F5_9SPHN</name>
<dbReference type="EMBL" id="WTYZ01000001">
    <property type="protein sequence ID" value="MXO83262.1"/>
    <property type="molecule type" value="Genomic_DNA"/>
</dbReference>
<gene>
    <name evidence="2" type="ORF">GRI35_07770</name>
</gene>
<dbReference type="OrthoDB" id="7929489at2"/>
<comment type="caution">
    <text evidence="2">The sequence shown here is derived from an EMBL/GenBank/DDBJ whole genome shotgun (WGS) entry which is preliminary data.</text>
</comment>
<sequence>MASAALKPSSVFGSGSIQPDQRAAQRFRVLMPGSITLLDGVFDYAIEDISLSGARFITDVPLAKQQEGILHCTPLEVLFSVVWTDGKTAGVHFEEEIALGTVRALRWHNDRFRSQHDAALRGLVQAWASKEPVTGAV</sequence>
<dbReference type="Proteomes" id="UP000460290">
    <property type="component" value="Unassembled WGS sequence"/>
</dbReference>
<proteinExistence type="predicted"/>
<keyword evidence="3" id="KW-1185">Reference proteome</keyword>
<dbReference type="SUPFAM" id="SSF141371">
    <property type="entry name" value="PilZ domain-like"/>
    <property type="match status" value="1"/>
</dbReference>
<evidence type="ECO:0000313" key="2">
    <source>
        <dbReference type="EMBL" id="MXO83262.1"/>
    </source>
</evidence>
<evidence type="ECO:0000259" key="1">
    <source>
        <dbReference type="Pfam" id="PF07238"/>
    </source>
</evidence>
<organism evidence="2 3">
    <name type="scientific">Pontixanthobacter aestiaquae</name>
    <dbReference type="NCBI Taxonomy" id="1509367"/>
    <lineage>
        <taxon>Bacteria</taxon>
        <taxon>Pseudomonadati</taxon>
        <taxon>Pseudomonadota</taxon>
        <taxon>Alphaproteobacteria</taxon>
        <taxon>Sphingomonadales</taxon>
        <taxon>Erythrobacteraceae</taxon>
        <taxon>Pontixanthobacter</taxon>
    </lineage>
</organism>
<dbReference type="AlphaFoldDB" id="A0A844Z7F5"/>
<reference evidence="2 3" key="1">
    <citation type="submission" date="2019-12" db="EMBL/GenBank/DDBJ databases">
        <title>Genomic-based taxomic classification of the family Erythrobacteraceae.</title>
        <authorList>
            <person name="Xu L."/>
        </authorList>
    </citation>
    <scope>NUCLEOTIDE SEQUENCE [LARGE SCALE GENOMIC DNA]</scope>
    <source>
        <strain evidence="2 3">KCTC 42006</strain>
    </source>
</reference>
<feature type="domain" description="PilZ" evidence="1">
    <location>
        <begin position="21"/>
        <end position="105"/>
    </location>
</feature>
<dbReference type="GO" id="GO:0035438">
    <property type="term" value="F:cyclic-di-GMP binding"/>
    <property type="evidence" value="ECO:0007669"/>
    <property type="project" value="InterPro"/>
</dbReference>
<dbReference type="Pfam" id="PF07238">
    <property type="entry name" value="PilZ"/>
    <property type="match status" value="1"/>
</dbReference>
<dbReference type="InterPro" id="IPR009875">
    <property type="entry name" value="PilZ_domain"/>
</dbReference>
<evidence type="ECO:0000313" key="3">
    <source>
        <dbReference type="Proteomes" id="UP000460290"/>
    </source>
</evidence>
<protein>
    <recommendedName>
        <fullName evidence="1">PilZ domain-containing protein</fullName>
    </recommendedName>
</protein>
<dbReference type="RefSeq" id="WP_160613633.1">
    <property type="nucleotide sequence ID" value="NZ_JAUFQM010000001.1"/>
</dbReference>
<dbReference type="Gene3D" id="2.40.10.220">
    <property type="entry name" value="predicted glycosyltransferase like domains"/>
    <property type="match status" value="1"/>
</dbReference>